<organism evidence="1 2">
    <name type="scientific">Litoreibacter halocynthiae</name>
    <dbReference type="NCBI Taxonomy" id="1242689"/>
    <lineage>
        <taxon>Bacteria</taxon>
        <taxon>Pseudomonadati</taxon>
        <taxon>Pseudomonadota</taxon>
        <taxon>Alphaproteobacteria</taxon>
        <taxon>Rhodobacterales</taxon>
        <taxon>Roseobacteraceae</taxon>
        <taxon>Litoreibacter</taxon>
    </lineage>
</organism>
<protein>
    <submittedName>
        <fullName evidence="1">Uncharacterized protein</fullName>
    </submittedName>
</protein>
<dbReference type="Proteomes" id="UP000294563">
    <property type="component" value="Unassembled WGS sequence"/>
</dbReference>
<dbReference type="AntiFam" id="ANF00041">
    <property type="entry name" value="Antisense to RNaseP"/>
</dbReference>
<evidence type="ECO:0000313" key="1">
    <source>
        <dbReference type="EMBL" id="TDT77110.1"/>
    </source>
</evidence>
<proteinExistence type="predicted"/>
<dbReference type="EMBL" id="SOBH01000001">
    <property type="protein sequence ID" value="TDT77110.1"/>
    <property type="molecule type" value="Genomic_DNA"/>
</dbReference>
<accession>A0A4R7LS87</accession>
<evidence type="ECO:0000313" key="2">
    <source>
        <dbReference type="Proteomes" id="UP000294563"/>
    </source>
</evidence>
<name>A0A4R7LS87_9RHOB</name>
<reference evidence="1 2" key="1">
    <citation type="submission" date="2019-03" db="EMBL/GenBank/DDBJ databases">
        <title>Genomic Encyclopedia of Archaeal and Bacterial Type Strains, Phase II (KMG-II): from individual species to whole genera.</title>
        <authorList>
            <person name="Goeker M."/>
        </authorList>
    </citation>
    <scope>NUCLEOTIDE SEQUENCE [LARGE SCALE GENOMIC DNA]</scope>
    <source>
        <strain evidence="1 2">DSM 29467</strain>
    </source>
</reference>
<gene>
    <name evidence="1" type="ORF">BDE40_0388</name>
</gene>
<comment type="caution">
    <text evidence="1">The sequence shown here is derived from an EMBL/GenBank/DDBJ whole genome shotgun (WGS) entry which is preliminary data.</text>
</comment>
<keyword evidence="2" id="KW-1185">Reference proteome</keyword>
<sequence length="180" mass="18678">MRGGPVSRILSKGLPPLDDHSSLATVTRDPLAANPNLLGTKHPRRQASTRFLFGIAPGGACRATPVASGAVGSYPTVSPSPPHARAVSFLWRFPSDCSARALPGTVALWSPDFPRTRRPAVIRPSAQCLAYAPAAIRSIPNSRASAFTIATSRVVTGPSAVGLNRSRKLANTVSGSTSSG</sequence>
<dbReference type="AlphaFoldDB" id="A0A4R7LS87"/>